<dbReference type="Proteomes" id="UP001390339">
    <property type="component" value="Unassembled WGS sequence"/>
</dbReference>
<feature type="binding site" evidence="1">
    <location>
        <position position="52"/>
    </location>
    <ligand>
        <name>ATP</name>
        <dbReference type="ChEBI" id="CHEBI:30616"/>
    </ligand>
</feature>
<dbReference type="InterPro" id="IPR017441">
    <property type="entry name" value="Protein_kinase_ATP_BS"/>
</dbReference>
<protein>
    <submittedName>
        <fullName evidence="3">Kinetochore Sim4 complex subunit FTA2-domain-containing protein</fullName>
    </submittedName>
</protein>
<dbReference type="SUPFAM" id="SSF56112">
    <property type="entry name" value="Protein kinase-like (PK-like)"/>
    <property type="match status" value="1"/>
</dbReference>
<gene>
    <name evidence="3" type="ORF">PGQ11_013675</name>
</gene>
<dbReference type="InterPro" id="IPR011009">
    <property type="entry name" value="Kinase-like_dom_sf"/>
</dbReference>
<dbReference type="PROSITE" id="PS50011">
    <property type="entry name" value="PROTEIN_KINASE_DOM"/>
    <property type="match status" value="1"/>
</dbReference>
<evidence type="ECO:0000313" key="4">
    <source>
        <dbReference type="Proteomes" id="UP001390339"/>
    </source>
</evidence>
<evidence type="ECO:0000313" key="3">
    <source>
        <dbReference type="EMBL" id="KAK8851196.1"/>
    </source>
</evidence>
<keyword evidence="1" id="KW-0547">Nucleotide-binding</keyword>
<dbReference type="Pfam" id="PF13095">
    <property type="entry name" value="FTA2"/>
    <property type="match status" value="1"/>
</dbReference>
<dbReference type="PROSITE" id="PS00107">
    <property type="entry name" value="PROTEIN_KINASE_ATP"/>
    <property type="match status" value="1"/>
</dbReference>
<dbReference type="EMBL" id="JAPCWZ010000009">
    <property type="protein sequence ID" value="KAK8851196.1"/>
    <property type="molecule type" value="Genomic_DNA"/>
</dbReference>
<keyword evidence="4" id="KW-1185">Reference proteome</keyword>
<comment type="caution">
    <text evidence="3">The sequence shown here is derived from an EMBL/GenBank/DDBJ whole genome shotgun (WGS) entry which is preliminary data.</text>
</comment>
<dbReference type="InterPro" id="IPR025213">
    <property type="entry name" value="Sim4_Fta2"/>
</dbReference>
<name>A0ABR2HQ20_9PEZI</name>
<evidence type="ECO:0000256" key="1">
    <source>
        <dbReference type="PROSITE-ProRule" id="PRU10141"/>
    </source>
</evidence>
<sequence length="323" mass="37657">MDEGVPPVPGPKLYPFKDGDGPLDIKFLKFLGNGIHALVWSVLINGKPYVLKVFNQFRSDYLESNWEVKLSKDEEYAYFDAFSCECRAYGRIREAGLEQYVARCYGYIKLARSDFIPLLQHTELLERRLGYKQRHQGRPFRAIVKEHVKTDPNIHPPLPNLGTYNVRWTNRVFRDANDAKHLIRGVKRLQKSGILVRDINSGNVMNGRLVDFSRAWTVPHPVLVKEKIGNTVDFMDGGYSDASEVDELIDIWNGQHLPNLRIWDRCMQNGNYCDKIRNHRERRKGEFGPKWKWGTNNPGWYIRPELYKWQADNGPATKSRHWV</sequence>
<feature type="domain" description="Protein kinase" evidence="2">
    <location>
        <begin position="25"/>
        <end position="323"/>
    </location>
</feature>
<accession>A0ABR2HQ20</accession>
<keyword evidence="1" id="KW-0067">ATP-binding</keyword>
<evidence type="ECO:0000259" key="2">
    <source>
        <dbReference type="PROSITE" id="PS50011"/>
    </source>
</evidence>
<dbReference type="InterPro" id="IPR000719">
    <property type="entry name" value="Prot_kinase_dom"/>
</dbReference>
<reference evidence="3 4" key="1">
    <citation type="journal article" date="2024" name="IMA Fungus">
        <title>Apiospora arundinis, a panoply of carbohydrate-active enzymes and secondary metabolites.</title>
        <authorList>
            <person name="Sorensen T."/>
            <person name="Petersen C."/>
            <person name="Muurmann A.T."/>
            <person name="Christiansen J.V."/>
            <person name="Brundto M.L."/>
            <person name="Overgaard C.K."/>
            <person name="Boysen A.T."/>
            <person name="Wollenberg R.D."/>
            <person name="Larsen T.O."/>
            <person name="Sorensen J.L."/>
            <person name="Nielsen K.L."/>
            <person name="Sondergaard T.E."/>
        </authorList>
    </citation>
    <scope>NUCLEOTIDE SEQUENCE [LARGE SCALE GENOMIC DNA]</scope>
    <source>
        <strain evidence="3 4">AAU 773</strain>
    </source>
</reference>
<proteinExistence type="predicted"/>
<organism evidence="3 4">
    <name type="scientific">Apiospora arundinis</name>
    <dbReference type="NCBI Taxonomy" id="335852"/>
    <lineage>
        <taxon>Eukaryota</taxon>
        <taxon>Fungi</taxon>
        <taxon>Dikarya</taxon>
        <taxon>Ascomycota</taxon>
        <taxon>Pezizomycotina</taxon>
        <taxon>Sordariomycetes</taxon>
        <taxon>Xylariomycetidae</taxon>
        <taxon>Amphisphaeriales</taxon>
        <taxon>Apiosporaceae</taxon>
        <taxon>Apiospora</taxon>
    </lineage>
</organism>